<dbReference type="KEGG" id="tcc:18607548"/>
<protein>
    <submittedName>
        <fullName evidence="3">Uncharacterized protein LOC18607548 isoform X1</fullName>
    </submittedName>
</protein>
<dbReference type="AlphaFoldDB" id="A0AB32VZY0"/>
<dbReference type="GeneID" id="18607548"/>
<name>A0AB32VZY0_THECC</name>
<dbReference type="RefSeq" id="XP_017971397.1">
    <property type="nucleotide sequence ID" value="XM_018115908.1"/>
</dbReference>
<reference evidence="2" key="1">
    <citation type="journal article" date="1997" name="Nucleic Acids Res.">
        <title>tRNAscan-SE: a program for improved detection of transfer RNA genes in genomic sequence.</title>
        <authorList>
            <person name="Lowe T.M."/>
            <person name="Eddy S.R."/>
        </authorList>
    </citation>
    <scope>NUCLEOTIDE SEQUENCE [LARGE SCALE GENOMIC DNA]</scope>
    <source>
        <strain evidence="2">r\B97-61/B2</strain>
    </source>
</reference>
<feature type="compositionally biased region" description="Basic residues" evidence="1">
    <location>
        <begin position="41"/>
        <end position="51"/>
    </location>
</feature>
<proteinExistence type="predicted"/>
<dbReference type="Gramene" id="Tc02v2_t004700.1">
    <property type="protein sequence ID" value="Tc02v2_p004700.1"/>
    <property type="gene ID" value="Tc02v2_g004700"/>
</dbReference>
<feature type="compositionally biased region" description="Polar residues" evidence="1">
    <location>
        <begin position="82"/>
        <end position="91"/>
    </location>
</feature>
<accession>A0AB32VZY0</accession>
<feature type="compositionally biased region" description="Basic and acidic residues" evidence="1">
    <location>
        <begin position="30"/>
        <end position="40"/>
    </location>
</feature>
<feature type="compositionally biased region" description="Basic and acidic residues" evidence="1">
    <location>
        <begin position="52"/>
        <end position="61"/>
    </location>
</feature>
<evidence type="ECO:0000313" key="3">
    <source>
        <dbReference type="RefSeq" id="XP_017971397.1"/>
    </source>
</evidence>
<feature type="region of interest" description="Disordered" evidence="1">
    <location>
        <begin position="30"/>
        <end position="92"/>
    </location>
</feature>
<feature type="region of interest" description="Disordered" evidence="1">
    <location>
        <begin position="112"/>
        <end position="157"/>
    </location>
</feature>
<evidence type="ECO:0000256" key="1">
    <source>
        <dbReference type="SAM" id="MobiDB-lite"/>
    </source>
</evidence>
<dbReference type="Proteomes" id="UP000694886">
    <property type="component" value="Chromosome 2"/>
</dbReference>
<dbReference type="PANTHER" id="PTHR34660">
    <property type="entry name" value="MYB-LIKE PROTEIN X"/>
    <property type="match status" value="1"/>
</dbReference>
<feature type="compositionally biased region" description="Basic residues" evidence="1">
    <location>
        <begin position="63"/>
        <end position="73"/>
    </location>
</feature>
<organism evidence="2 3">
    <name type="scientific">Theobroma cacao</name>
    <name type="common">Cacao</name>
    <name type="synonym">Cocoa</name>
    <dbReference type="NCBI Taxonomy" id="3641"/>
    <lineage>
        <taxon>Eukaryota</taxon>
        <taxon>Viridiplantae</taxon>
        <taxon>Streptophyta</taxon>
        <taxon>Embryophyta</taxon>
        <taxon>Tracheophyta</taxon>
        <taxon>Spermatophyta</taxon>
        <taxon>Magnoliopsida</taxon>
        <taxon>eudicotyledons</taxon>
        <taxon>Gunneridae</taxon>
        <taxon>Pentapetalae</taxon>
        <taxon>rosids</taxon>
        <taxon>malvids</taxon>
        <taxon>Malvales</taxon>
        <taxon>Malvaceae</taxon>
        <taxon>Byttnerioideae</taxon>
        <taxon>Theobroma</taxon>
    </lineage>
</organism>
<gene>
    <name evidence="3" type="primary">LOC18607548</name>
</gene>
<feature type="compositionally biased region" description="Polar residues" evidence="1">
    <location>
        <begin position="112"/>
        <end position="121"/>
    </location>
</feature>
<sequence>MSRCLPFPPPEYVRNGVSGEALLELIKVQRERVKAEGEKKKEKRRRKKEKRKEREQGEICQKKPGHHERHKRLKSNEGGGRSENQGKTAYGTQEMELSSLTEELMQPISDSFYESSDNSQSIHKKRNSRSRNECHNDGNIVQMDIQQQKHKTPEALSRKPDCSTIMMDSVVQKKLELPVDEQFSSASGVPATDVHVFVPPPLRKLYHSSQTTRIYMDEESKMTLTEQFRELVESWLPCPLQIEQFDVGDQEGLFERKSPRGDICETSNASNDVLYHGYSNSCPYGQCLLHSLLILDSGVQKKLELDPTPVKVQLSSDCGVPATDEKSEMAPTSSCSEISLLQIESQFRELVANWLPPSLQAEHFDIGDQDWLFETKQPRSDINDTSNASYDVLHQGDFTQYPCAQILPQANIYALPYTVPY</sequence>
<reference evidence="3" key="2">
    <citation type="submission" date="2025-08" db="UniProtKB">
        <authorList>
            <consortium name="RefSeq"/>
        </authorList>
    </citation>
    <scope>IDENTIFICATION</scope>
</reference>
<dbReference type="PANTHER" id="PTHR34660:SF7">
    <property type="entry name" value="DNA LIGASE-LIKE PROTEIN"/>
    <property type="match status" value="1"/>
</dbReference>
<evidence type="ECO:0000313" key="2">
    <source>
        <dbReference type="Proteomes" id="UP000694886"/>
    </source>
</evidence>